<dbReference type="EMBL" id="CP003732">
    <property type="protein sequence ID" value="AFV10885.1"/>
    <property type="molecule type" value="Genomic_DNA"/>
</dbReference>
<dbReference type="KEGG" id="tpz:Tph_c06510"/>
<dbReference type="InterPro" id="IPR005474">
    <property type="entry name" value="Transketolase_N"/>
</dbReference>
<dbReference type="InterPro" id="IPR029061">
    <property type="entry name" value="THDP-binding"/>
</dbReference>
<reference evidence="5 6" key="1">
    <citation type="journal article" date="2012" name="BMC Genomics">
        <title>Genome-guided analysis of physiological and morphological traits of the fermentative acetate oxidizer Thermacetogenium phaeum.</title>
        <authorList>
            <person name="Oehler D."/>
            <person name="Poehlein A."/>
            <person name="Leimbach A."/>
            <person name="Muller N."/>
            <person name="Daniel R."/>
            <person name="Gottschalk G."/>
            <person name="Schink B."/>
        </authorList>
    </citation>
    <scope>NUCLEOTIDE SEQUENCE [LARGE SCALE GENOMIC DNA]</scope>
    <source>
        <strain evidence="6">ATCC BAA-254 / DSM 26808 / PB</strain>
    </source>
</reference>
<sequence length="277" mass="30599">MAAAQEELLWHLEEKARRIRIDIIRMLAEAGSGHPGGSLSGVEIVTALFFHVLRLRPEEPEWPERDRFILSKGHAAPLLYAALAERGFFPREELLTLRKLGSRLQGHPVRNKAPGVEASTGSLGQGLSVGLGIALAGRLDRRDYRVYVLLGDGESEEGQVWEAAMAAAHYRAGNLTAILDFNGLQIDGRIQEVMSPLPLPDKWEAFGWAVREVDGHDFRELLEAFEWAKGVHDRPSMIIARTVKGKGVSFMEDVADWHGKAPSREQAEQALGELSGV</sequence>
<accession>K4LFZ3</accession>
<dbReference type="Gene3D" id="3.40.50.970">
    <property type="match status" value="1"/>
</dbReference>
<evidence type="ECO:0000313" key="5">
    <source>
        <dbReference type="EMBL" id="AFV10885.1"/>
    </source>
</evidence>
<evidence type="ECO:0000256" key="3">
    <source>
        <dbReference type="ARBA" id="ARBA00023052"/>
    </source>
</evidence>
<evidence type="ECO:0000256" key="1">
    <source>
        <dbReference type="ARBA" id="ARBA00001964"/>
    </source>
</evidence>
<dbReference type="STRING" id="1089553.Tph_c06510"/>
<dbReference type="Proteomes" id="UP000000467">
    <property type="component" value="Chromosome"/>
</dbReference>
<evidence type="ECO:0000313" key="6">
    <source>
        <dbReference type="Proteomes" id="UP000000467"/>
    </source>
</evidence>
<feature type="domain" description="Transketolase N-terminal" evidence="4">
    <location>
        <begin position="16"/>
        <end position="265"/>
    </location>
</feature>
<dbReference type="PANTHER" id="PTHR47514:SF1">
    <property type="entry name" value="TRANSKETOLASE N-TERMINAL SECTION-RELATED"/>
    <property type="match status" value="1"/>
</dbReference>
<dbReference type="GO" id="GO:0004802">
    <property type="term" value="F:transketolase activity"/>
    <property type="evidence" value="ECO:0007669"/>
    <property type="project" value="UniProtKB-EC"/>
</dbReference>
<keyword evidence="5" id="KW-0808">Transferase</keyword>
<dbReference type="Pfam" id="PF00456">
    <property type="entry name" value="Transketolase_N"/>
    <property type="match status" value="1"/>
</dbReference>
<proteinExistence type="inferred from homology"/>
<keyword evidence="3" id="KW-0786">Thiamine pyrophosphate</keyword>
<dbReference type="HOGENOM" id="CLU_009227_4_1_9"/>
<comment type="cofactor">
    <cofactor evidence="1">
        <name>thiamine diphosphate</name>
        <dbReference type="ChEBI" id="CHEBI:58937"/>
    </cofactor>
</comment>
<keyword evidence="6" id="KW-1185">Reference proteome</keyword>
<dbReference type="CDD" id="cd02012">
    <property type="entry name" value="TPP_TK"/>
    <property type="match status" value="1"/>
</dbReference>
<gene>
    <name evidence="5" type="ordered locus">Tph_c06510</name>
</gene>
<protein>
    <submittedName>
        <fullName evidence="5">Putative transketolase</fullName>
        <ecNumber evidence="5">2.2.1.1</ecNumber>
    </submittedName>
</protein>
<dbReference type="OrthoDB" id="8732661at2"/>
<dbReference type="SUPFAM" id="SSF52518">
    <property type="entry name" value="Thiamin diphosphate-binding fold (THDP-binding)"/>
    <property type="match status" value="1"/>
</dbReference>
<dbReference type="AlphaFoldDB" id="K4LFZ3"/>
<comment type="similarity">
    <text evidence="2">Belongs to the transketolase family.</text>
</comment>
<dbReference type="PANTHER" id="PTHR47514">
    <property type="entry name" value="TRANSKETOLASE N-TERMINAL SECTION-RELATED"/>
    <property type="match status" value="1"/>
</dbReference>
<dbReference type="eggNOG" id="COG3959">
    <property type="taxonomic scope" value="Bacteria"/>
</dbReference>
<dbReference type="RefSeq" id="WP_015049802.1">
    <property type="nucleotide sequence ID" value="NC_018870.1"/>
</dbReference>
<dbReference type="EC" id="2.2.1.1" evidence="5"/>
<organism evidence="5 6">
    <name type="scientific">Thermacetogenium phaeum (strain ATCC BAA-254 / DSM 26808 / PB)</name>
    <dbReference type="NCBI Taxonomy" id="1089553"/>
    <lineage>
        <taxon>Bacteria</taxon>
        <taxon>Bacillati</taxon>
        <taxon>Bacillota</taxon>
        <taxon>Clostridia</taxon>
        <taxon>Thermoanaerobacterales</taxon>
        <taxon>Thermoanaerobacteraceae</taxon>
        <taxon>Thermacetogenium</taxon>
    </lineage>
</organism>
<name>K4LFZ3_THEPS</name>
<evidence type="ECO:0000259" key="4">
    <source>
        <dbReference type="Pfam" id="PF00456"/>
    </source>
</evidence>
<evidence type="ECO:0000256" key="2">
    <source>
        <dbReference type="ARBA" id="ARBA00007131"/>
    </source>
</evidence>